<proteinExistence type="predicted"/>
<protein>
    <submittedName>
        <fullName evidence="1">F-box protein</fullName>
    </submittedName>
</protein>
<accession>A0ACC1WPN9</accession>
<dbReference type="EMBL" id="CM051407">
    <property type="protein sequence ID" value="KAJ4701086.1"/>
    <property type="molecule type" value="Genomic_DNA"/>
</dbReference>
<evidence type="ECO:0000313" key="2">
    <source>
        <dbReference type="Proteomes" id="UP001164539"/>
    </source>
</evidence>
<reference evidence="1 2" key="1">
    <citation type="journal article" date="2023" name="Science">
        <title>Complex scaffold remodeling in plant triterpene biosynthesis.</title>
        <authorList>
            <person name="De La Pena R."/>
            <person name="Hodgson H."/>
            <person name="Liu J.C."/>
            <person name="Stephenson M.J."/>
            <person name="Martin A.C."/>
            <person name="Owen C."/>
            <person name="Harkess A."/>
            <person name="Leebens-Mack J."/>
            <person name="Jimenez L.E."/>
            <person name="Osbourn A."/>
            <person name="Sattely E.S."/>
        </authorList>
    </citation>
    <scope>NUCLEOTIDE SEQUENCE [LARGE SCALE GENOMIC DNA]</scope>
    <source>
        <strain evidence="2">cv. JPN11</strain>
        <tissue evidence="1">Leaf</tissue>
    </source>
</reference>
<evidence type="ECO:0000313" key="1">
    <source>
        <dbReference type="EMBL" id="KAJ4701086.1"/>
    </source>
</evidence>
<comment type="caution">
    <text evidence="1">The sequence shown here is derived from an EMBL/GenBank/DDBJ whole genome shotgun (WGS) entry which is preliminary data.</text>
</comment>
<dbReference type="Proteomes" id="UP001164539">
    <property type="component" value="Chromosome 14"/>
</dbReference>
<sequence>MKNIMQKKSVAGSGSSSTALSMGLVCCCQLDKKSSQFCFLRIGNRDGISINHQLSFSTHDHVRFVSSCNGLLLLISGKKKRFIYHVFNPLTRENFSLPQACVTGTVLRSGLAVDEHQNYQVVLLHGSAGLELDVFSSETGKWKRQKPINLFLPLPVKDMFPKLTAPPLFSNGAIHWEILGHLLIYNVHNYHCKLIELPCVNDKCSWKSKMNFRGSLWESEGRVHYSYTDTDGVHAWYLLNEHDLDYYSKYNNIDCEKFNWGLADSFDLQTLRKNYPEMFQHWTKWKPGYLSSFAYNESSQTMYMQLPGLVISYNRKTGALEEVCSFKLPGKDFNHCSFFPFVYGNGEYSLEIINATSEEKTVVKLPTTEVVSSLSF</sequence>
<organism evidence="1 2">
    <name type="scientific">Melia azedarach</name>
    <name type="common">Chinaberry tree</name>
    <dbReference type="NCBI Taxonomy" id="155640"/>
    <lineage>
        <taxon>Eukaryota</taxon>
        <taxon>Viridiplantae</taxon>
        <taxon>Streptophyta</taxon>
        <taxon>Embryophyta</taxon>
        <taxon>Tracheophyta</taxon>
        <taxon>Spermatophyta</taxon>
        <taxon>Magnoliopsida</taxon>
        <taxon>eudicotyledons</taxon>
        <taxon>Gunneridae</taxon>
        <taxon>Pentapetalae</taxon>
        <taxon>rosids</taxon>
        <taxon>malvids</taxon>
        <taxon>Sapindales</taxon>
        <taxon>Meliaceae</taxon>
        <taxon>Melia</taxon>
    </lineage>
</organism>
<keyword evidence="2" id="KW-1185">Reference proteome</keyword>
<name>A0ACC1WPN9_MELAZ</name>
<gene>
    <name evidence="1" type="ORF">OWV82_024379</name>
</gene>